<sequence length="185" mass="20589">MKKIVILNGGPRLNGNTQALIQSFTKGAKETGNEVIQFNLQTMHIHGCLGCMKGGKDLSSPCVQKDDMNQIYPNYQKCDVIVLASPMYYWGFTGQLKCAFDRLFAVAECNENYQNPKKDVLLLMASEGDSQDNAKPVQDYYLSLVNHLNWNNLGMIIAGGNMNIGDISNHPQQLKQAYDLGKSIH</sequence>
<dbReference type="EMBL" id="DVKI01000191">
    <property type="protein sequence ID" value="HIT17919.1"/>
    <property type="molecule type" value="Genomic_DNA"/>
</dbReference>
<dbReference type="Proteomes" id="UP000886893">
    <property type="component" value="Unassembled WGS sequence"/>
</dbReference>
<feature type="domain" description="NADPH-dependent FMN reductase-like" evidence="3">
    <location>
        <begin position="3"/>
        <end position="131"/>
    </location>
</feature>
<dbReference type="InterPro" id="IPR029039">
    <property type="entry name" value="Flavoprotein-like_sf"/>
</dbReference>
<keyword evidence="2" id="KW-0288">FMN</keyword>
<dbReference type="GO" id="GO:0016491">
    <property type="term" value="F:oxidoreductase activity"/>
    <property type="evidence" value="ECO:0007669"/>
    <property type="project" value="InterPro"/>
</dbReference>
<dbReference type="SUPFAM" id="SSF52218">
    <property type="entry name" value="Flavoproteins"/>
    <property type="match status" value="1"/>
</dbReference>
<evidence type="ECO:0000313" key="5">
    <source>
        <dbReference type="Proteomes" id="UP000886893"/>
    </source>
</evidence>
<proteinExistence type="predicted"/>
<dbReference type="PANTHER" id="PTHR43278">
    <property type="entry name" value="NAD(P)H-DEPENDENT FMN-CONTAINING OXIDOREDUCTASE YWQN-RELATED"/>
    <property type="match status" value="1"/>
</dbReference>
<evidence type="ECO:0000256" key="1">
    <source>
        <dbReference type="ARBA" id="ARBA00022630"/>
    </source>
</evidence>
<organism evidence="4 5">
    <name type="scientific">Candidatus Caccosoma faecigallinarum</name>
    <dbReference type="NCBI Taxonomy" id="2840720"/>
    <lineage>
        <taxon>Bacteria</taxon>
        <taxon>Bacillati</taxon>
        <taxon>Bacillota</taxon>
        <taxon>Bacillota incertae sedis</taxon>
        <taxon>Candidatus Caccosoma</taxon>
    </lineage>
</organism>
<dbReference type="Gene3D" id="3.40.50.360">
    <property type="match status" value="1"/>
</dbReference>
<protein>
    <submittedName>
        <fullName evidence="4">Flavodoxin family protein</fullName>
    </submittedName>
</protein>
<dbReference type="PANTHER" id="PTHR43278:SF2">
    <property type="entry name" value="IRON-SULFUR FLAVOPROTEIN"/>
    <property type="match status" value="1"/>
</dbReference>
<dbReference type="InterPro" id="IPR051796">
    <property type="entry name" value="ISF_SsuE-like"/>
</dbReference>
<evidence type="ECO:0000313" key="4">
    <source>
        <dbReference type="EMBL" id="HIT17919.1"/>
    </source>
</evidence>
<evidence type="ECO:0000259" key="3">
    <source>
        <dbReference type="Pfam" id="PF03358"/>
    </source>
</evidence>
<name>A0A9D1KAN6_9FIRM</name>
<accession>A0A9D1KAN6</accession>
<keyword evidence="1" id="KW-0285">Flavoprotein</keyword>
<gene>
    <name evidence="4" type="ORF">IAD04_06075</name>
</gene>
<comment type="caution">
    <text evidence="4">The sequence shown here is derived from an EMBL/GenBank/DDBJ whole genome shotgun (WGS) entry which is preliminary data.</text>
</comment>
<reference evidence="4" key="2">
    <citation type="journal article" date="2021" name="PeerJ">
        <title>Extensive microbial diversity within the chicken gut microbiome revealed by metagenomics and culture.</title>
        <authorList>
            <person name="Gilroy R."/>
            <person name="Ravi A."/>
            <person name="Getino M."/>
            <person name="Pursley I."/>
            <person name="Horton D.L."/>
            <person name="Alikhan N.F."/>
            <person name="Baker D."/>
            <person name="Gharbi K."/>
            <person name="Hall N."/>
            <person name="Watson M."/>
            <person name="Adriaenssens E.M."/>
            <person name="Foster-Nyarko E."/>
            <person name="Jarju S."/>
            <person name="Secka A."/>
            <person name="Antonio M."/>
            <person name="Oren A."/>
            <person name="Chaudhuri R.R."/>
            <person name="La Ragione R."/>
            <person name="Hildebrand F."/>
            <person name="Pallen M.J."/>
        </authorList>
    </citation>
    <scope>NUCLEOTIDE SEQUENCE</scope>
    <source>
        <strain evidence="4">14508</strain>
    </source>
</reference>
<dbReference type="InterPro" id="IPR005025">
    <property type="entry name" value="FMN_Rdtase-like_dom"/>
</dbReference>
<dbReference type="AlphaFoldDB" id="A0A9D1KAN6"/>
<dbReference type="Pfam" id="PF03358">
    <property type="entry name" value="FMN_red"/>
    <property type="match status" value="1"/>
</dbReference>
<evidence type="ECO:0000256" key="2">
    <source>
        <dbReference type="ARBA" id="ARBA00022643"/>
    </source>
</evidence>
<reference evidence="4" key="1">
    <citation type="submission" date="2020-10" db="EMBL/GenBank/DDBJ databases">
        <authorList>
            <person name="Gilroy R."/>
        </authorList>
    </citation>
    <scope>NUCLEOTIDE SEQUENCE</scope>
    <source>
        <strain evidence="4">14508</strain>
    </source>
</reference>